<dbReference type="Proteomes" id="UP000269265">
    <property type="component" value="Unassembled WGS sequence"/>
</dbReference>
<dbReference type="InterPro" id="IPR036866">
    <property type="entry name" value="RibonucZ/Hydroxyglut_hydro"/>
</dbReference>
<keyword evidence="1" id="KW-0378">Hydrolase</keyword>
<dbReference type="GO" id="GO:0016787">
    <property type="term" value="F:hydrolase activity"/>
    <property type="evidence" value="ECO:0007669"/>
    <property type="project" value="UniProtKB-KW"/>
</dbReference>
<evidence type="ECO:0000313" key="2">
    <source>
        <dbReference type="Proteomes" id="UP000269265"/>
    </source>
</evidence>
<dbReference type="Gene3D" id="3.60.15.10">
    <property type="entry name" value="Ribonuclease Z/Hydroxyacylglutathione hydrolase-like"/>
    <property type="match status" value="1"/>
</dbReference>
<organism evidence="1 2">
    <name type="scientific">Aquabacterium soli</name>
    <dbReference type="NCBI Taxonomy" id="2493092"/>
    <lineage>
        <taxon>Bacteria</taxon>
        <taxon>Pseudomonadati</taxon>
        <taxon>Pseudomonadota</taxon>
        <taxon>Betaproteobacteria</taxon>
        <taxon>Burkholderiales</taxon>
        <taxon>Aquabacterium</taxon>
    </lineage>
</organism>
<evidence type="ECO:0000313" key="1">
    <source>
        <dbReference type="EMBL" id="RRS02935.1"/>
    </source>
</evidence>
<comment type="caution">
    <text evidence="1">The sequence shown here is derived from an EMBL/GenBank/DDBJ whole genome shotgun (WGS) entry which is preliminary data.</text>
</comment>
<dbReference type="AlphaFoldDB" id="A0A426V7R1"/>
<dbReference type="SUPFAM" id="SSF56281">
    <property type="entry name" value="Metallo-hydrolase/oxidoreductase"/>
    <property type="match status" value="1"/>
</dbReference>
<reference evidence="1 2" key="1">
    <citation type="submission" date="2018-12" db="EMBL/GenBank/DDBJ databases">
        <title>The whole draft genome of Aquabacterium sp. SJQ9.</title>
        <authorList>
            <person name="Sun L."/>
            <person name="Gao X."/>
            <person name="Chen W."/>
            <person name="Huang K."/>
        </authorList>
    </citation>
    <scope>NUCLEOTIDE SEQUENCE [LARGE SCALE GENOMIC DNA]</scope>
    <source>
        <strain evidence="1 2">SJQ9</strain>
    </source>
</reference>
<protein>
    <submittedName>
        <fullName evidence="1">Metallohydrolase</fullName>
    </submittedName>
</protein>
<accession>A0A426V7R1</accession>
<sequence>GYGGKIIAKDLRDRIKKDGKGRPYVDAFLLSHPDEDHCRGLERHFHLGPIADYPDDAKEYKDKKIVIREMWSSPIVFRRASKSHTLCRDAEAFDKEARRRVALNLEKKFVVDDGDRIQVMGEDVDGKTDDLEPICRKVNTTFNTICGRSSSYFSAYLLGPIEAQDEEDKEELLAKNQSSIIINFTLAADSKTPDGAKFLSGGDAEVYIWREQWSRHKHEVAVLQYDLLQAPHHCSWHSLSEDSWSEKKRKAKVDADARSALSQVRSGGFIVASSKPIKDDDKDPPCIRAKEEYEDILKGVGGTFYCTAEYPKEASVEPLEFTVGKNGLTPPAKTDSGAKAASVITAARTPMPHG</sequence>
<keyword evidence="2" id="KW-1185">Reference proteome</keyword>
<gene>
    <name evidence="1" type="ORF">EIP75_18440</name>
</gene>
<name>A0A426V7R1_9BURK</name>
<dbReference type="RefSeq" id="WP_125244752.1">
    <property type="nucleotide sequence ID" value="NZ_RSED01000017.1"/>
</dbReference>
<proteinExistence type="predicted"/>
<dbReference type="EMBL" id="RSED01000017">
    <property type="protein sequence ID" value="RRS02935.1"/>
    <property type="molecule type" value="Genomic_DNA"/>
</dbReference>
<feature type="non-terminal residue" evidence="1">
    <location>
        <position position="1"/>
    </location>
</feature>
<dbReference type="OrthoDB" id="9768813at2"/>